<dbReference type="InterPro" id="IPR013762">
    <property type="entry name" value="Integrase-like_cat_sf"/>
</dbReference>
<dbReference type="SUPFAM" id="SSF56349">
    <property type="entry name" value="DNA breaking-rejoining enzymes"/>
    <property type="match status" value="1"/>
</dbReference>
<reference evidence="6" key="1">
    <citation type="submission" date="2016-09" db="EMBL/GenBank/DDBJ databases">
        <authorList>
            <person name="Gulvik C.A."/>
        </authorList>
    </citation>
    <scope>NUCLEOTIDE SEQUENCE [LARGE SCALE GENOMIC DNA]</scope>
    <source>
        <strain evidence="6">LMG 8895</strain>
    </source>
</reference>
<dbReference type="InterPro" id="IPR050090">
    <property type="entry name" value="Tyrosine_recombinase_XerCD"/>
</dbReference>
<dbReference type="PATRIC" id="fig|332950.4.peg.2063"/>
<dbReference type="Pfam" id="PF00589">
    <property type="entry name" value="Phage_integrase"/>
    <property type="match status" value="1"/>
</dbReference>
<accession>A0A1E5GII8</accession>
<dbReference type="GO" id="GO:0006310">
    <property type="term" value="P:DNA recombination"/>
    <property type="evidence" value="ECO:0007669"/>
    <property type="project" value="UniProtKB-KW"/>
</dbReference>
<dbReference type="GO" id="GO:0015074">
    <property type="term" value="P:DNA integration"/>
    <property type="evidence" value="ECO:0007669"/>
    <property type="project" value="InterPro"/>
</dbReference>
<organism evidence="5 6">
    <name type="scientific">Enterococcus termitis</name>
    <dbReference type="NCBI Taxonomy" id="332950"/>
    <lineage>
        <taxon>Bacteria</taxon>
        <taxon>Bacillati</taxon>
        <taxon>Bacillota</taxon>
        <taxon>Bacilli</taxon>
        <taxon>Lactobacillales</taxon>
        <taxon>Enterococcaceae</taxon>
        <taxon>Enterococcus</taxon>
    </lineage>
</organism>
<protein>
    <submittedName>
        <fullName evidence="5">Integrase</fullName>
    </submittedName>
</protein>
<dbReference type="GO" id="GO:0003677">
    <property type="term" value="F:DNA binding"/>
    <property type="evidence" value="ECO:0007669"/>
    <property type="project" value="UniProtKB-KW"/>
</dbReference>
<dbReference type="PANTHER" id="PTHR30349">
    <property type="entry name" value="PHAGE INTEGRASE-RELATED"/>
    <property type="match status" value="1"/>
</dbReference>
<keyword evidence="2" id="KW-0238">DNA-binding</keyword>
<dbReference type="InterPro" id="IPR002104">
    <property type="entry name" value="Integrase_catalytic"/>
</dbReference>
<dbReference type="PANTHER" id="PTHR30349:SF64">
    <property type="entry name" value="PROPHAGE INTEGRASE INTD-RELATED"/>
    <property type="match status" value="1"/>
</dbReference>
<dbReference type="InterPro" id="IPR011010">
    <property type="entry name" value="DNA_brk_join_enz"/>
</dbReference>
<dbReference type="AlphaFoldDB" id="A0A1E5GII8"/>
<evidence type="ECO:0000313" key="5">
    <source>
        <dbReference type="EMBL" id="OEG12497.1"/>
    </source>
</evidence>
<evidence type="ECO:0000256" key="2">
    <source>
        <dbReference type="ARBA" id="ARBA00023125"/>
    </source>
</evidence>
<comment type="caution">
    <text evidence="5">The sequence shown here is derived from an EMBL/GenBank/DDBJ whole genome shotgun (WGS) entry which is preliminary data.</text>
</comment>
<proteinExistence type="inferred from homology"/>
<dbReference type="Proteomes" id="UP000095094">
    <property type="component" value="Unassembled WGS sequence"/>
</dbReference>
<comment type="similarity">
    <text evidence="1">Belongs to the 'phage' integrase family.</text>
</comment>
<feature type="domain" description="Tyr recombinase" evidence="4">
    <location>
        <begin position="175"/>
        <end position="374"/>
    </location>
</feature>
<sequence length="379" mass="44446">MWVEELDNGKFKYFERYTEPYSEKVKRVSVTLESDSGRAKNKAVKILADRIDEKLKNYNRSDMRFDELYKEWFIYYKMHVKRTSWTKVPKMMKHINKVIPGDTLIRNIDEELIQKIVEEMYTFGTLSLNYTKQTKTTLSVMLNYAQQKKYISNNPALLVKIQPKKSEEEKRRKQMDEKYLDQKEVKVILDHVRKRNSRSLHAYIAEFLYLTGLRYGELQALQIKNYDGESIRVNGTLDYSFLKMAEAVKTAPKNVYSNRIVELSDRAKEILNQVIADNTFRQGEQAPDNYIFTSNRGTPLSLHSFNAILHKVEEELSFEKKLSSHIFRHSHVSLLSELNVPLKAIMERVGHSDANTTLSIYNHVTKKAKKQVINKLNSL</sequence>
<keyword evidence="3" id="KW-0233">DNA recombination</keyword>
<dbReference type="OrthoDB" id="9803188at2"/>
<dbReference type="CDD" id="cd01189">
    <property type="entry name" value="INT_ICEBs1_C_like"/>
    <property type="match status" value="1"/>
</dbReference>
<evidence type="ECO:0000313" key="6">
    <source>
        <dbReference type="Proteomes" id="UP000095094"/>
    </source>
</evidence>
<keyword evidence="6" id="KW-1185">Reference proteome</keyword>
<name>A0A1E5GII8_9ENTE</name>
<evidence type="ECO:0000256" key="1">
    <source>
        <dbReference type="ARBA" id="ARBA00008857"/>
    </source>
</evidence>
<dbReference type="EMBL" id="MIJY01000034">
    <property type="protein sequence ID" value="OEG12497.1"/>
    <property type="molecule type" value="Genomic_DNA"/>
</dbReference>
<dbReference type="PROSITE" id="PS51898">
    <property type="entry name" value="TYR_RECOMBINASE"/>
    <property type="match status" value="1"/>
</dbReference>
<evidence type="ECO:0000259" key="4">
    <source>
        <dbReference type="PROSITE" id="PS51898"/>
    </source>
</evidence>
<dbReference type="InterPro" id="IPR010998">
    <property type="entry name" value="Integrase_recombinase_N"/>
</dbReference>
<dbReference type="Gene3D" id="1.10.443.10">
    <property type="entry name" value="Intergrase catalytic core"/>
    <property type="match status" value="1"/>
</dbReference>
<dbReference type="RefSeq" id="WP_069664198.1">
    <property type="nucleotide sequence ID" value="NZ_JBHUJJ010000001.1"/>
</dbReference>
<dbReference type="Gene3D" id="1.10.150.130">
    <property type="match status" value="1"/>
</dbReference>
<evidence type="ECO:0000256" key="3">
    <source>
        <dbReference type="ARBA" id="ARBA00023172"/>
    </source>
</evidence>
<gene>
    <name evidence="5" type="ORF">BCR25_08150</name>
</gene>